<keyword evidence="2" id="KW-1185">Reference proteome</keyword>
<proteinExistence type="predicted"/>
<dbReference type="RefSeq" id="WP_146689864.1">
    <property type="nucleotide sequence ID" value="NZ_LT629750.1"/>
</dbReference>
<protein>
    <submittedName>
        <fullName evidence="1">Nucleotidyl transferase AbiEii toxin, Type IV TA system</fullName>
    </submittedName>
</protein>
<dbReference type="Pfam" id="PF08843">
    <property type="entry name" value="AbiEii"/>
    <property type="match status" value="1"/>
</dbReference>
<organism evidence="1 2">
    <name type="scientific">Bradyrhizobium canariense</name>
    <dbReference type="NCBI Taxonomy" id="255045"/>
    <lineage>
        <taxon>Bacteria</taxon>
        <taxon>Pseudomonadati</taxon>
        <taxon>Pseudomonadota</taxon>
        <taxon>Alphaproteobacteria</taxon>
        <taxon>Hyphomicrobiales</taxon>
        <taxon>Nitrobacteraceae</taxon>
        <taxon>Bradyrhizobium</taxon>
    </lineage>
</organism>
<sequence length="304" mass="33924">MPLSERYRHQVALLIETLPFVAAEKDFALKGGTAINLFVRDMPRLSVDIDLTYLPVAGRPESLAAIDAGMKRMAVAIGKRIPGVKVNEVVNRAEGIVTKLTLQRAGAQIKIEVTPVLRGCVFDPEMRSVLPNVEESFGFAETQVVSFSDLYAGKIVAALDRQHPRDLFDIRDLLANEGISDDLRRAFIVYLISHDRPISEVVVPRRKDIRKEFEHGFEGMTSDPVSLDELLKAREDLITEVSGKMPKQHREFLIGFKRGKADWALLGIDGAAELPAVRWKQVNLDKLHAADREKLVAQLIAVLE</sequence>
<gene>
    <name evidence="1" type="ORF">SAMN05444158_5977</name>
</gene>
<accession>A0A1H2A8T5</accession>
<dbReference type="EMBL" id="LT629750">
    <property type="protein sequence ID" value="SDT42390.1"/>
    <property type="molecule type" value="Genomic_DNA"/>
</dbReference>
<evidence type="ECO:0000313" key="1">
    <source>
        <dbReference type="EMBL" id="SDT42390.1"/>
    </source>
</evidence>
<keyword evidence="1" id="KW-0808">Transferase</keyword>
<name>A0A1H2A8T5_9BRAD</name>
<evidence type="ECO:0000313" key="2">
    <source>
        <dbReference type="Proteomes" id="UP000243904"/>
    </source>
</evidence>
<dbReference type="Gene3D" id="3.10.450.620">
    <property type="entry name" value="JHP933, nucleotidyltransferase-like core domain"/>
    <property type="match status" value="1"/>
</dbReference>
<dbReference type="GO" id="GO:0016740">
    <property type="term" value="F:transferase activity"/>
    <property type="evidence" value="ECO:0007669"/>
    <property type="project" value="UniProtKB-KW"/>
</dbReference>
<dbReference type="Proteomes" id="UP000243904">
    <property type="component" value="Chromosome I"/>
</dbReference>
<reference evidence="2" key="1">
    <citation type="submission" date="2016-10" db="EMBL/GenBank/DDBJ databases">
        <authorList>
            <person name="Varghese N."/>
            <person name="Submissions S."/>
        </authorList>
    </citation>
    <scope>NUCLEOTIDE SEQUENCE [LARGE SCALE GENOMIC DNA]</scope>
    <source>
        <strain evidence="2">GAS369</strain>
    </source>
</reference>
<dbReference type="AlphaFoldDB" id="A0A1H2A8T5"/>
<dbReference type="InterPro" id="IPR014942">
    <property type="entry name" value="AbiEii"/>
</dbReference>